<protein>
    <submittedName>
        <fullName evidence="2">Uncharacterized protein</fullName>
    </submittedName>
</protein>
<feature type="region of interest" description="Disordered" evidence="1">
    <location>
        <begin position="1"/>
        <end position="52"/>
    </location>
</feature>
<organism evidence="2 3">
    <name type="scientific">Sphagnurus paluster</name>
    <dbReference type="NCBI Taxonomy" id="117069"/>
    <lineage>
        <taxon>Eukaryota</taxon>
        <taxon>Fungi</taxon>
        <taxon>Dikarya</taxon>
        <taxon>Basidiomycota</taxon>
        <taxon>Agaricomycotina</taxon>
        <taxon>Agaricomycetes</taxon>
        <taxon>Agaricomycetidae</taxon>
        <taxon>Agaricales</taxon>
        <taxon>Tricholomatineae</taxon>
        <taxon>Lyophyllaceae</taxon>
        <taxon>Sphagnurus</taxon>
    </lineage>
</organism>
<dbReference type="AlphaFoldDB" id="A0A9P7GWK4"/>
<gene>
    <name evidence="2" type="ORF">H0H81_004306</name>
</gene>
<reference evidence="2" key="2">
    <citation type="submission" date="2021-10" db="EMBL/GenBank/DDBJ databases">
        <title>Phylogenomics reveals ancestral predisposition of the termite-cultivated fungus Termitomyces towards a domesticated lifestyle.</title>
        <authorList>
            <person name="Auxier B."/>
            <person name="Grum-Grzhimaylo A."/>
            <person name="Cardenas M.E."/>
            <person name="Lodge J.D."/>
            <person name="Laessoe T."/>
            <person name="Pedersen O."/>
            <person name="Smith M.E."/>
            <person name="Kuyper T.W."/>
            <person name="Franco-Molano E.A."/>
            <person name="Baroni T.J."/>
            <person name="Aanen D.K."/>
        </authorList>
    </citation>
    <scope>NUCLEOTIDE SEQUENCE</scope>
    <source>
        <strain evidence="2">D49</strain>
    </source>
</reference>
<accession>A0A9P7GWK4</accession>
<proteinExistence type="predicted"/>
<evidence type="ECO:0000313" key="3">
    <source>
        <dbReference type="Proteomes" id="UP000717328"/>
    </source>
</evidence>
<feature type="compositionally biased region" description="Basic residues" evidence="1">
    <location>
        <begin position="1"/>
        <end position="12"/>
    </location>
</feature>
<keyword evidence="3" id="KW-1185">Reference proteome</keyword>
<sequence>MPPGTPRHHRPIYHLGPRRSYSPQTLPTAASPASSHILKGDTAGMRLRAKTG</sequence>
<evidence type="ECO:0000313" key="2">
    <source>
        <dbReference type="EMBL" id="KAG5654352.1"/>
    </source>
</evidence>
<dbReference type="EMBL" id="JABCKI010000011">
    <property type="protein sequence ID" value="KAG5654352.1"/>
    <property type="molecule type" value="Genomic_DNA"/>
</dbReference>
<comment type="caution">
    <text evidence="2">The sequence shown here is derived from an EMBL/GenBank/DDBJ whole genome shotgun (WGS) entry which is preliminary data.</text>
</comment>
<reference evidence="2" key="1">
    <citation type="submission" date="2021-02" db="EMBL/GenBank/DDBJ databases">
        <authorList>
            <person name="Nieuwenhuis M."/>
            <person name="Van De Peppel L.J.J."/>
        </authorList>
    </citation>
    <scope>NUCLEOTIDE SEQUENCE</scope>
    <source>
        <strain evidence="2">D49</strain>
    </source>
</reference>
<feature type="compositionally biased region" description="Polar residues" evidence="1">
    <location>
        <begin position="21"/>
        <end position="34"/>
    </location>
</feature>
<evidence type="ECO:0000256" key="1">
    <source>
        <dbReference type="SAM" id="MobiDB-lite"/>
    </source>
</evidence>
<name>A0A9P7GWK4_9AGAR</name>
<dbReference type="Proteomes" id="UP000717328">
    <property type="component" value="Unassembled WGS sequence"/>
</dbReference>